<comment type="caution">
    <text evidence="1">The sequence shown here is derived from an EMBL/GenBank/DDBJ whole genome shotgun (WGS) entry which is preliminary data.</text>
</comment>
<sequence length="89" mass="9476">MANPQLTAASFLSRSIEDEQRRFTQEAERLAEQAAHIAANPPGAERGTHSGDITRLIQAATFLLKRAVTIEAGLEAVGLMGAEAATTEQ</sequence>
<dbReference type="AlphaFoldDB" id="A0A6N9VCZ1"/>
<dbReference type="EMBL" id="JAAGME010001046">
    <property type="protein sequence ID" value="NEB70347.1"/>
    <property type="molecule type" value="Genomic_DNA"/>
</dbReference>
<proteinExistence type="predicted"/>
<reference evidence="1 3" key="1">
    <citation type="submission" date="2020-01" db="EMBL/GenBank/DDBJ databases">
        <title>Insect and environment-associated Actinomycetes.</title>
        <authorList>
            <person name="Currrie C."/>
            <person name="Chevrette M."/>
            <person name="Carlson C."/>
            <person name="Stubbendieck R."/>
            <person name="Wendt-Pienkowski E."/>
        </authorList>
    </citation>
    <scope>NUCLEOTIDE SEQUENCE [LARGE SCALE GENOMIC DNA]</scope>
    <source>
        <strain evidence="1 3">SID14438</strain>
    </source>
</reference>
<protein>
    <submittedName>
        <fullName evidence="1">Uncharacterized protein</fullName>
    </submittedName>
</protein>
<evidence type="ECO:0000313" key="2">
    <source>
        <dbReference type="EMBL" id="NEB72411.1"/>
    </source>
</evidence>
<accession>A0A6N9VCZ1</accession>
<gene>
    <name evidence="1" type="ORF">G3I39_25300</name>
    <name evidence="2" type="ORF">G3I39_35855</name>
</gene>
<dbReference type="EMBL" id="JAAGME010001542">
    <property type="protein sequence ID" value="NEB72411.1"/>
    <property type="molecule type" value="Genomic_DNA"/>
</dbReference>
<dbReference type="RefSeq" id="WP_164358231.1">
    <property type="nucleotide sequence ID" value="NZ_CP109550.1"/>
</dbReference>
<dbReference type="Proteomes" id="UP000471648">
    <property type="component" value="Unassembled WGS sequence"/>
</dbReference>
<evidence type="ECO:0000313" key="1">
    <source>
        <dbReference type="EMBL" id="NEB70347.1"/>
    </source>
</evidence>
<organism evidence="1 3">
    <name type="scientific">Streptomyces microflavus</name>
    <name type="common">Streptomyces lipmanii</name>
    <dbReference type="NCBI Taxonomy" id="1919"/>
    <lineage>
        <taxon>Bacteria</taxon>
        <taxon>Bacillati</taxon>
        <taxon>Actinomycetota</taxon>
        <taxon>Actinomycetes</taxon>
        <taxon>Kitasatosporales</taxon>
        <taxon>Streptomycetaceae</taxon>
        <taxon>Streptomyces</taxon>
    </lineage>
</organism>
<evidence type="ECO:0000313" key="3">
    <source>
        <dbReference type="Proteomes" id="UP000471648"/>
    </source>
</evidence>
<name>A0A6N9VCZ1_STRMI</name>